<reference evidence="4" key="1">
    <citation type="submission" date="2021-01" db="EMBL/GenBank/DDBJ databases">
        <title>WGS of actinomycetes isolated from Thailand.</title>
        <authorList>
            <person name="Thawai C."/>
        </authorList>
    </citation>
    <scope>NUCLEOTIDE SEQUENCE</scope>
    <source>
        <strain evidence="4">RCU-197</strain>
    </source>
</reference>
<dbReference type="PIRSF" id="PIRSF016516">
    <property type="entry name" value="Allantoicase"/>
    <property type="match status" value="1"/>
</dbReference>
<dbReference type="Gene3D" id="2.60.120.260">
    <property type="entry name" value="Galactose-binding domain-like"/>
    <property type="match status" value="2"/>
</dbReference>
<dbReference type="InterPro" id="IPR005164">
    <property type="entry name" value="Allantoicase"/>
</dbReference>
<evidence type="ECO:0000259" key="3">
    <source>
        <dbReference type="Pfam" id="PF03561"/>
    </source>
</evidence>
<comment type="pathway">
    <text evidence="2">Nitrogen metabolism; (S)-allantoin degradation; (S)-ureidoglycolate from allantoate (aminidohydrolase route): step 1/1.</text>
</comment>
<keyword evidence="5" id="KW-1185">Reference proteome</keyword>
<gene>
    <name evidence="2 4" type="primary">alc</name>
    <name evidence="4" type="ORF">JK359_32095</name>
</gene>
<feature type="domain" description="Allantoicase" evidence="3">
    <location>
        <begin position="224"/>
        <end position="359"/>
    </location>
</feature>
<dbReference type="InterPro" id="IPR008979">
    <property type="entry name" value="Galactose-bd-like_sf"/>
</dbReference>
<dbReference type="GO" id="GO:0004037">
    <property type="term" value="F:allantoicase activity"/>
    <property type="evidence" value="ECO:0007669"/>
    <property type="project" value="UniProtKB-UniRule"/>
</dbReference>
<dbReference type="NCBIfam" id="TIGR02961">
    <property type="entry name" value="allantoicase"/>
    <property type="match status" value="1"/>
</dbReference>
<accession>A0A937JS95</accession>
<dbReference type="EC" id="3.5.3.4" evidence="2"/>
<dbReference type="GO" id="GO:0000256">
    <property type="term" value="P:allantoin catabolic process"/>
    <property type="evidence" value="ECO:0007669"/>
    <property type="project" value="UniProtKB-UniRule"/>
</dbReference>
<comment type="caution">
    <text evidence="4">The sequence shown here is derived from an EMBL/GenBank/DDBJ whole genome shotgun (WGS) entry which is preliminary data.</text>
</comment>
<evidence type="ECO:0000256" key="1">
    <source>
        <dbReference type="ARBA" id="ARBA00009242"/>
    </source>
</evidence>
<organism evidence="4 5">
    <name type="scientific">Streptomyces actinomycinicus</name>
    <dbReference type="NCBI Taxonomy" id="1695166"/>
    <lineage>
        <taxon>Bacteria</taxon>
        <taxon>Bacillati</taxon>
        <taxon>Actinomycetota</taxon>
        <taxon>Actinomycetes</taxon>
        <taxon>Kitasatosporales</taxon>
        <taxon>Streptomycetaceae</taxon>
        <taxon>Streptomyces</taxon>
    </lineage>
</organism>
<dbReference type="SUPFAM" id="SSF49785">
    <property type="entry name" value="Galactose-binding domain-like"/>
    <property type="match status" value="2"/>
</dbReference>
<comment type="similarity">
    <text evidence="1 2">Belongs to the allantoicase family.</text>
</comment>
<dbReference type="GO" id="GO:0006144">
    <property type="term" value="P:purine nucleobase metabolic process"/>
    <property type="evidence" value="ECO:0007669"/>
    <property type="project" value="UniProtKB-KW"/>
</dbReference>
<dbReference type="EMBL" id="JAERRK010000023">
    <property type="protein sequence ID" value="MBL1086547.1"/>
    <property type="molecule type" value="Genomic_DNA"/>
</dbReference>
<dbReference type="RefSeq" id="WP_201843101.1">
    <property type="nucleotide sequence ID" value="NZ_JAERRK010000023.1"/>
</dbReference>
<dbReference type="AlphaFoldDB" id="A0A937JS95"/>
<dbReference type="Pfam" id="PF03561">
    <property type="entry name" value="Allantoicase"/>
    <property type="match status" value="2"/>
</dbReference>
<sequence>MPQLTDFTGDAQPYEGGDTYADYRKKEVGFTRFVNLADRRLGAGVVATNDDLFAEGDNLVVPQGPRFDWDTFDHKGKVMDGWETRRRRGRSTAEPHPTDTDHDWALVRLGLTGIIRGVIVDTAHFRGNYPHEVSVQATCAPYAASAEELLSDGTRWVEIVPRSPVGGHAANAFSVETEEVFTHVRLVQHPDGGVARLRVHGEVVPDVSWFDRVGSLDLVALENGAVVEDASDLFYSPPTNLIMPGRPQNTGDCWETRRRRDKDNDWVRYRLAEQGEIRAVEVDTTCLKGNAAGWAALHGFDASTGADVSDASAWFEVLPRTRLQPDTRHRFEVGTRVATHVRLDIFPDGGLARLRVHGALTEPAAERLADRRTAAGS</sequence>
<evidence type="ECO:0000313" key="5">
    <source>
        <dbReference type="Proteomes" id="UP000661858"/>
    </source>
</evidence>
<dbReference type="HAMAP" id="MF_00813">
    <property type="entry name" value="Allantoicase"/>
    <property type="match status" value="1"/>
</dbReference>
<keyword evidence="2 4" id="KW-0378">Hydrolase</keyword>
<name>A0A937JS95_9ACTN</name>
<feature type="domain" description="Allantoicase" evidence="3">
    <location>
        <begin position="42"/>
        <end position="203"/>
    </location>
</feature>
<dbReference type="InterPro" id="IPR015908">
    <property type="entry name" value="Allantoicase_dom"/>
</dbReference>
<dbReference type="PANTHER" id="PTHR12045">
    <property type="entry name" value="ALLANTOICASE"/>
    <property type="match status" value="1"/>
</dbReference>
<keyword evidence="2" id="KW-0659">Purine metabolism</keyword>
<proteinExistence type="inferred from homology"/>
<evidence type="ECO:0000256" key="2">
    <source>
        <dbReference type="HAMAP-Rule" id="MF_00813"/>
    </source>
</evidence>
<evidence type="ECO:0000313" key="4">
    <source>
        <dbReference type="EMBL" id="MBL1086547.1"/>
    </source>
</evidence>
<comment type="catalytic activity">
    <reaction evidence="2">
        <text>allantoate + H2O = (S)-ureidoglycolate + urea</text>
        <dbReference type="Rhea" id="RHEA:11016"/>
        <dbReference type="ChEBI" id="CHEBI:15377"/>
        <dbReference type="ChEBI" id="CHEBI:16199"/>
        <dbReference type="ChEBI" id="CHEBI:17536"/>
        <dbReference type="ChEBI" id="CHEBI:57296"/>
        <dbReference type="EC" id="3.5.3.4"/>
    </reaction>
</comment>
<dbReference type="PANTHER" id="PTHR12045:SF3">
    <property type="entry name" value="INACTIVE ALLANTOICASE-RELATED"/>
    <property type="match status" value="1"/>
</dbReference>
<dbReference type="Proteomes" id="UP000661858">
    <property type="component" value="Unassembled WGS sequence"/>
</dbReference>
<protein>
    <recommendedName>
        <fullName evidence="2">Probable allantoicase</fullName>
        <ecNumber evidence="2">3.5.3.4</ecNumber>
    </recommendedName>
    <alternativeName>
        <fullName evidence="2">Allantoate amidinohydrolase</fullName>
    </alternativeName>
</protein>